<evidence type="ECO:0000313" key="2">
    <source>
        <dbReference type="EMBL" id="MBX33915.1"/>
    </source>
</evidence>
<sequence length="79" mass="8863">MCSAEKVGRTLLFSWKFLLKILIFDVLSLTAYSPSKDQTNSRAEPNDLFLHAKAVYMMYSPSPQTTTNLPLGLCFKLCG</sequence>
<dbReference type="AlphaFoldDB" id="A0A2P2MUL7"/>
<organism evidence="2">
    <name type="scientific">Rhizophora mucronata</name>
    <name type="common">Asiatic mangrove</name>
    <dbReference type="NCBI Taxonomy" id="61149"/>
    <lineage>
        <taxon>Eukaryota</taxon>
        <taxon>Viridiplantae</taxon>
        <taxon>Streptophyta</taxon>
        <taxon>Embryophyta</taxon>
        <taxon>Tracheophyta</taxon>
        <taxon>Spermatophyta</taxon>
        <taxon>Magnoliopsida</taxon>
        <taxon>eudicotyledons</taxon>
        <taxon>Gunneridae</taxon>
        <taxon>Pentapetalae</taxon>
        <taxon>rosids</taxon>
        <taxon>fabids</taxon>
        <taxon>Malpighiales</taxon>
        <taxon>Rhizophoraceae</taxon>
        <taxon>Rhizophora</taxon>
    </lineage>
</organism>
<feature type="chain" id="PRO_5015193344" evidence="1">
    <location>
        <begin position="29"/>
        <end position="79"/>
    </location>
</feature>
<accession>A0A2P2MUL7</accession>
<feature type="signal peptide" evidence="1">
    <location>
        <begin position="1"/>
        <end position="28"/>
    </location>
</feature>
<keyword evidence="1" id="KW-0732">Signal</keyword>
<dbReference type="EMBL" id="GGEC01053431">
    <property type="protein sequence ID" value="MBX33915.1"/>
    <property type="molecule type" value="Transcribed_RNA"/>
</dbReference>
<evidence type="ECO:0000256" key="1">
    <source>
        <dbReference type="SAM" id="SignalP"/>
    </source>
</evidence>
<protein>
    <submittedName>
        <fullName evidence="2">Coatomer beta subunit</fullName>
    </submittedName>
</protein>
<name>A0A2P2MUL7_RHIMU</name>
<proteinExistence type="predicted"/>
<reference evidence="2" key="1">
    <citation type="submission" date="2018-02" db="EMBL/GenBank/DDBJ databases">
        <title>Rhizophora mucronata_Transcriptome.</title>
        <authorList>
            <person name="Meera S.P."/>
            <person name="Sreeshan A."/>
            <person name="Augustine A."/>
        </authorList>
    </citation>
    <scope>NUCLEOTIDE SEQUENCE</scope>
    <source>
        <tissue evidence="2">Leaf</tissue>
    </source>
</reference>